<evidence type="ECO:0000313" key="9">
    <source>
        <dbReference type="Proteomes" id="UP000017973"/>
    </source>
</evidence>
<dbReference type="PATRIC" id="fig|1408254.3.peg.5079"/>
<keyword evidence="6 7" id="KW-0472">Membrane</keyword>
<comment type="caution">
    <text evidence="8">The sequence shown here is derived from an EMBL/GenBank/DDBJ whole genome shotgun (WGS) entry which is preliminary data.</text>
</comment>
<dbReference type="HOGENOM" id="CLU_058421_3_2_9"/>
<keyword evidence="5 7" id="KW-1133">Transmembrane helix</keyword>
<dbReference type="eggNOG" id="COG2259">
    <property type="taxonomic scope" value="Bacteria"/>
</dbReference>
<comment type="subcellular location">
    <subcellularLocation>
        <location evidence="1">Cell membrane</location>
        <topology evidence="1">Multi-pass membrane protein</topology>
    </subcellularLocation>
</comment>
<evidence type="ECO:0000313" key="8">
    <source>
        <dbReference type="EMBL" id="EST51824.1"/>
    </source>
</evidence>
<proteinExistence type="inferred from homology"/>
<sequence>MNQRFEWSLLLIRVVAGITFLVHGIVKFQMGLDNVAGFFGSLSLPAFLAYLVTFLETIGGLALILGFGTRIFSALLGIVMVGAIFTAKLAGGFLGDGSGAGYELDLALLSMLLALVISGSSRYSVDSLFSNQKSS</sequence>
<feature type="transmembrane region" description="Helical" evidence="7">
    <location>
        <begin position="74"/>
        <end position="94"/>
    </location>
</feature>
<keyword evidence="3" id="KW-1003">Cell membrane</keyword>
<dbReference type="PANTHER" id="PTHR33452:SF1">
    <property type="entry name" value="INNER MEMBRANE PROTEIN YPHA-RELATED"/>
    <property type="match status" value="1"/>
</dbReference>
<dbReference type="Proteomes" id="UP000017973">
    <property type="component" value="Unassembled WGS sequence"/>
</dbReference>
<evidence type="ECO:0000256" key="1">
    <source>
        <dbReference type="ARBA" id="ARBA00004651"/>
    </source>
</evidence>
<evidence type="ECO:0000256" key="3">
    <source>
        <dbReference type="ARBA" id="ARBA00022475"/>
    </source>
</evidence>
<dbReference type="PANTHER" id="PTHR33452">
    <property type="entry name" value="OXIDOREDUCTASE CATD-RELATED"/>
    <property type="match status" value="1"/>
</dbReference>
<feature type="transmembrane region" description="Helical" evidence="7">
    <location>
        <begin position="106"/>
        <end position="125"/>
    </location>
</feature>
<keyword evidence="4 7" id="KW-0812">Transmembrane</keyword>
<dbReference type="EMBL" id="AYJU01000018">
    <property type="protein sequence ID" value="EST51824.1"/>
    <property type="molecule type" value="Genomic_DNA"/>
</dbReference>
<dbReference type="Pfam" id="PF07681">
    <property type="entry name" value="DoxX"/>
    <property type="match status" value="1"/>
</dbReference>
<dbReference type="InterPro" id="IPR051907">
    <property type="entry name" value="DoxX-like_oxidoreductase"/>
</dbReference>
<dbReference type="InterPro" id="IPR032808">
    <property type="entry name" value="DoxX"/>
</dbReference>
<organism evidence="8 9">
    <name type="scientific">Brevibacillus panacihumi W25</name>
    <dbReference type="NCBI Taxonomy" id="1408254"/>
    <lineage>
        <taxon>Bacteria</taxon>
        <taxon>Bacillati</taxon>
        <taxon>Bacillota</taxon>
        <taxon>Bacilli</taxon>
        <taxon>Bacillales</taxon>
        <taxon>Paenibacillaceae</taxon>
        <taxon>Brevibacillus</taxon>
    </lineage>
</organism>
<accession>V6LZJ1</accession>
<evidence type="ECO:0000256" key="2">
    <source>
        <dbReference type="ARBA" id="ARBA00006679"/>
    </source>
</evidence>
<comment type="similarity">
    <text evidence="2">Belongs to the DoxX family.</text>
</comment>
<protein>
    <submittedName>
        <fullName evidence="8">Oxidoreductase</fullName>
    </submittedName>
</protein>
<dbReference type="GO" id="GO:0005886">
    <property type="term" value="C:plasma membrane"/>
    <property type="evidence" value="ECO:0007669"/>
    <property type="project" value="UniProtKB-SubCell"/>
</dbReference>
<feature type="transmembrane region" description="Helical" evidence="7">
    <location>
        <begin position="46"/>
        <end position="67"/>
    </location>
</feature>
<gene>
    <name evidence="8" type="ORF">T458_26020</name>
</gene>
<dbReference type="RefSeq" id="WP_023558983.1">
    <property type="nucleotide sequence ID" value="NZ_KI629786.1"/>
</dbReference>
<dbReference type="AlphaFoldDB" id="V6LZJ1"/>
<name>V6LZJ1_9BACL</name>
<evidence type="ECO:0000256" key="4">
    <source>
        <dbReference type="ARBA" id="ARBA00022692"/>
    </source>
</evidence>
<evidence type="ECO:0000256" key="7">
    <source>
        <dbReference type="SAM" id="Phobius"/>
    </source>
</evidence>
<dbReference type="STRING" id="1408254.T458_26020"/>
<dbReference type="OrthoDB" id="886570at2"/>
<evidence type="ECO:0000256" key="5">
    <source>
        <dbReference type="ARBA" id="ARBA00022989"/>
    </source>
</evidence>
<reference evidence="8 9" key="1">
    <citation type="journal article" date="2014" name="Genome Announc.">
        <title>Draft Genome Sequence of Brevibacillus panacihumi Strain W25, a Halotolerant Hydrocarbon-Degrading Bacterium.</title>
        <authorList>
            <person name="Wang X."/>
            <person name="Jin D."/>
            <person name="Zhou L."/>
            <person name="Wu L."/>
            <person name="An W."/>
            <person name="Chen Y."/>
            <person name="Zhao L."/>
        </authorList>
    </citation>
    <scope>NUCLEOTIDE SEQUENCE [LARGE SCALE GENOMIC DNA]</scope>
    <source>
        <strain evidence="8 9">W25</strain>
    </source>
</reference>
<keyword evidence="9" id="KW-1185">Reference proteome</keyword>
<evidence type="ECO:0000256" key="6">
    <source>
        <dbReference type="ARBA" id="ARBA00023136"/>
    </source>
</evidence>
<feature type="transmembrane region" description="Helical" evidence="7">
    <location>
        <begin position="7"/>
        <end position="26"/>
    </location>
</feature>